<comment type="caution">
    <text evidence="1">The sequence shown here is derived from an EMBL/GenBank/DDBJ whole genome shotgun (WGS) entry which is preliminary data.</text>
</comment>
<dbReference type="Proteomes" id="UP000018211">
    <property type="component" value="Unassembled WGS sequence"/>
</dbReference>
<dbReference type="GeneID" id="97540859"/>
<proteinExistence type="predicted"/>
<reference evidence="1 2" key="1">
    <citation type="journal article" date="2013" name="ISME J.">
        <title>Comparative genomics of pathogenic lineages of Vibrio nigripulchritudo identifies virulence-associated traits.</title>
        <authorList>
            <person name="Goudenege D."/>
            <person name="Labreuche Y."/>
            <person name="Krin E."/>
            <person name="Ansquer D."/>
            <person name="Mangenot S."/>
            <person name="Calteau A."/>
            <person name="Medigue C."/>
            <person name="Mazel D."/>
            <person name="Polz M.F."/>
            <person name="Le Roux F."/>
        </authorList>
    </citation>
    <scope>NUCLEOTIDE SEQUENCE [LARGE SCALE GENOMIC DNA]</scope>
    <source>
        <strain evidence="1 2">SOn1</strain>
    </source>
</reference>
<dbReference type="EMBL" id="CAOF01000033">
    <property type="protein sequence ID" value="CCO44857.1"/>
    <property type="molecule type" value="Genomic_DNA"/>
</dbReference>
<dbReference type="AlphaFoldDB" id="A0AAV2VJJ9"/>
<accession>A0AAV2VJJ9</accession>
<protein>
    <submittedName>
        <fullName evidence="1">Uncharacterized protein</fullName>
    </submittedName>
</protein>
<evidence type="ECO:0000313" key="1">
    <source>
        <dbReference type="EMBL" id="CCO44857.1"/>
    </source>
</evidence>
<organism evidence="1 2">
    <name type="scientific">Vibrio nigripulchritudo SOn1</name>
    <dbReference type="NCBI Taxonomy" id="1238450"/>
    <lineage>
        <taxon>Bacteria</taxon>
        <taxon>Pseudomonadati</taxon>
        <taxon>Pseudomonadota</taxon>
        <taxon>Gammaproteobacteria</taxon>
        <taxon>Vibrionales</taxon>
        <taxon>Vibrionaceae</taxon>
        <taxon>Vibrio</taxon>
    </lineage>
</organism>
<dbReference type="RefSeq" id="WP_004401077.1">
    <property type="nucleotide sequence ID" value="NZ_LK391965.1"/>
</dbReference>
<name>A0AAV2VJJ9_9VIBR</name>
<evidence type="ECO:0000313" key="2">
    <source>
        <dbReference type="Proteomes" id="UP000018211"/>
    </source>
</evidence>
<sequence>MQKTIADELVDDFSDGLTLVLKTVLKAKQSEYITSTRKLYTFKDGSKILLDRDDPKFHEVVV</sequence>
<gene>
    <name evidence="1" type="ORF">VIBNISOn1_1280002</name>
</gene>